<dbReference type="InterPro" id="IPR025469">
    <property type="entry name" value="DUF4320"/>
</dbReference>
<gene>
    <name evidence="2" type="ORF">FYJ83_18135</name>
</gene>
<sequence length="131" mass="14437">MLKVLKSNKGEGYIDVAVLVLSVMLVIALAVKVFPVYIAKQQIDTFATELVREAEIAGRVGAETTNREILLRDKMGITPTVKWSRTGKIQLNEEITVTLTYETNIGLFGGFGSFPITLRADAAGKSEVYWK</sequence>
<comment type="caution">
    <text evidence="2">The sequence shown here is derived from an EMBL/GenBank/DDBJ whole genome shotgun (WGS) entry which is preliminary data.</text>
</comment>
<evidence type="ECO:0000313" key="2">
    <source>
        <dbReference type="EMBL" id="MSU03379.1"/>
    </source>
</evidence>
<evidence type="ECO:0000256" key="1">
    <source>
        <dbReference type="SAM" id="Phobius"/>
    </source>
</evidence>
<keyword evidence="3" id="KW-1185">Reference proteome</keyword>
<dbReference type="Pfam" id="PF14208">
    <property type="entry name" value="DUF4320"/>
    <property type="match status" value="1"/>
</dbReference>
<dbReference type="EMBL" id="VUNQ01000068">
    <property type="protein sequence ID" value="MSU03379.1"/>
    <property type="molecule type" value="Genomic_DNA"/>
</dbReference>
<accession>A0A6N7XMU5</accession>
<evidence type="ECO:0000313" key="3">
    <source>
        <dbReference type="Proteomes" id="UP000469523"/>
    </source>
</evidence>
<keyword evidence="1" id="KW-1133">Transmembrane helix</keyword>
<dbReference type="Proteomes" id="UP000469523">
    <property type="component" value="Unassembled WGS sequence"/>
</dbReference>
<keyword evidence="1" id="KW-0812">Transmembrane</keyword>
<name>A0A6N7XMU5_9FIRM</name>
<protein>
    <submittedName>
        <fullName evidence="2">DUF4320 family protein</fullName>
    </submittedName>
</protein>
<feature type="transmembrane region" description="Helical" evidence="1">
    <location>
        <begin position="12"/>
        <end position="38"/>
    </location>
</feature>
<proteinExistence type="predicted"/>
<keyword evidence="1" id="KW-0472">Membrane</keyword>
<dbReference type="AlphaFoldDB" id="A0A6N7XMU5"/>
<reference evidence="2 3" key="1">
    <citation type="submission" date="2019-09" db="EMBL/GenBank/DDBJ databases">
        <title>In-depth cultivation of the pig gut microbiome towards novel bacterial diversity and tailored functional studies.</title>
        <authorList>
            <person name="Wylensek D."/>
            <person name="Hitch T.C.A."/>
            <person name="Clavel T."/>
        </authorList>
    </citation>
    <scope>NUCLEOTIDE SEQUENCE [LARGE SCALE GENOMIC DNA]</scope>
    <source>
        <strain evidence="2 3">WCA3-693-APC-4?</strain>
    </source>
</reference>
<organism evidence="2 3">
    <name type="scientific">Tissierella pigra</name>
    <dbReference type="NCBI Taxonomy" id="2607614"/>
    <lineage>
        <taxon>Bacteria</taxon>
        <taxon>Bacillati</taxon>
        <taxon>Bacillota</taxon>
        <taxon>Tissierellia</taxon>
        <taxon>Tissierellales</taxon>
        <taxon>Tissierellaceae</taxon>
        <taxon>Tissierella</taxon>
    </lineage>
</organism>
<dbReference type="RefSeq" id="WP_154442942.1">
    <property type="nucleotide sequence ID" value="NZ_JAHLPJ010000001.1"/>
</dbReference>